<dbReference type="RefSeq" id="WP_002959267.1">
    <property type="nucleotide sequence ID" value="NZ_CP029490.1"/>
</dbReference>
<keyword evidence="1" id="KW-0472">Membrane</keyword>
<evidence type="ECO:0000256" key="1">
    <source>
        <dbReference type="SAM" id="Phobius"/>
    </source>
</evidence>
<dbReference type="GeneID" id="93923285"/>
<protein>
    <submittedName>
        <fullName evidence="2">Uncharacterized protein</fullName>
    </submittedName>
</protein>
<gene>
    <name evidence="2" type="ORF">DK182_01970</name>
</gene>
<dbReference type="EMBL" id="CP029490">
    <property type="protein sequence ID" value="AWN20183.1"/>
    <property type="molecule type" value="Genomic_DNA"/>
</dbReference>
<keyword evidence="1" id="KW-0812">Transmembrane</keyword>
<evidence type="ECO:0000313" key="2">
    <source>
        <dbReference type="EMBL" id="AWN20183.1"/>
    </source>
</evidence>
<name>A0ABN5LGD9_9STRE</name>
<sequence>MPNTQEKQAWRFPNSKPSLLPKGLFIFLLCLTFAISLIVFFIAAQGNLLILAGLLLGSVLLSLLLSLVSGLFLLQDYRSNYVLFNQEGINFKPLTKLLPNFRPGKRLILAWQDILTLNFGLPNIPQTLNPELTSQTGLVPLKITFLEIITQNQERYQLEDYTKLPNLDQLYQMLSLYRPDIAEKMAPALGSYKL</sequence>
<feature type="transmembrane region" description="Helical" evidence="1">
    <location>
        <begin position="24"/>
        <end position="44"/>
    </location>
</feature>
<organism evidence="2 3">
    <name type="scientific">Streptococcus sobrinus</name>
    <dbReference type="NCBI Taxonomy" id="1310"/>
    <lineage>
        <taxon>Bacteria</taxon>
        <taxon>Bacillati</taxon>
        <taxon>Bacillota</taxon>
        <taxon>Bacilli</taxon>
        <taxon>Lactobacillales</taxon>
        <taxon>Streptococcaceae</taxon>
        <taxon>Streptococcus</taxon>
    </lineage>
</organism>
<keyword evidence="1" id="KW-1133">Transmembrane helix</keyword>
<proteinExistence type="predicted"/>
<reference evidence="2 3" key="1">
    <citation type="submission" date="2018-05" db="EMBL/GenBank/DDBJ databases">
        <title>Complete genome sequences of Streptococcus sobrinus.</title>
        <authorList>
            <person name="Sales M."/>
            <person name="Jensen P.A."/>
        </authorList>
    </citation>
    <scope>NUCLEOTIDE SEQUENCE [LARGE SCALE GENOMIC DNA]</scope>
    <source>
        <strain evidence="2 3">SL1</strain>
    </source>
</reference>
<keyword evidence="3" id="KW-1185">Reference proteome</keyword>
<accession>A0ABN5LGD9</accession>
<dbReference type="Proteomes" id="UP000245369">
    <property type="component" value="Chromosome"/>
</dbReference>
<evidence type="ECO:0000313" key="3">
    <source>
        <dbReference type="Proteomes" id="UP000245369"/>
    </source>
</evidence>
<feature type="transmembrane region" description="Helical" evidence="1">
    <location>
        <begin position="50"/>
        <end position="74"/>
    </location>
</feature>